<dbReference type="PANTHER" id="PTHR10151:SF120">
    <property type="entry name" value="BIS(5'-ADENOSYL)-TRIPHOSPHATASE"/>
    <property type="match status" value="1"/>
</dbReference>
<dbReference type="InterPro" id="IPR017850">
    <property type="entry name" value="Alkaline_phosphatase_core_sf"/>
</dbReference>
<dbReference type="AlphaFoldDB" id="A0A1F7KAH5"/>
<name>A0A1F7KAH5_9BACT</name>
<dbReference type="SUPFAM" id="SSF53649">
    <property type="entry name" value="Alkaline phosphatase-like"/>
    <property type="match status" value="1"/>
</dbReference>
<dbReference type="Proteomes" id="UP000178450">
    <property type="component" value="Unassembled WGS sequence"/>
</dbReference>
<sequence>MKPNSLFFLGIDSATWDLIKPWVKAGRLPGFARLLKTGLALNLESTVPPLTPVAWTSLYTGVNAGKHNVFDFYRFDKNKQITVNLADSNQKPTIFEILSRQQKKIAVLNLPFTYPLRPVKGLFLSGFLTPNLEADFIYPRDLQGEFKNRFPDYSFTEKVRYGMDQASQSAYFHELIESIRQKIKVFDWAESKADWDLFAVNFMEVDHVQHWFFHQPEKMLKVYRQIDRYLLTKLEQNRFAQYLVFSDHGAGPYLKNLNLNTYFLKQGLLVLKTDFKTRAKKMLFDLGVTPSNVAKLALKLNKLPSSSKGRGKAQKIKLFLELSDIDWQKSLAFAFGYYGNIYLIKKDQKSQQLVRTALNKLSDHGQPVIDQIWEKKAVYHGPYSKYGPDLLYSAGQYAYGASAISPFLDNQVFSTPHTLKSGEHRPLGILALANKVKLAKKRTNINIYETSATLLNLLGVSVPDYFEGKSILDSQNSDLLNQIEL</sequence>
<dbReference type="EMBL" id="MGBG01000013">
    <property type="protein sequence ID" value="OGK64865.1"/>
    <property type="molecule type" value="Genomic_DNA"/>
</dbReference>
<dbReference type="GO" id="GO:0016787">
    <property type="term" value="F:hydrolase activity"/>
    <property type="evidence" value="ECO:0007669"/>
    <property type="project" value="UniProtKB-ARBA"/>
</dbReference>
<accession>A0A1F7KAH5</accession>
<dbReference type="PANTHER" id="PTHR10151">
    <property type="entry name" value="ECTONUCLEOTIDE PYROPHOSPHATASE/PHOSPHODIESTERASE"/>
    <property type="match status" value="1"/>
</dbReference>
<evidence type="ECO:0000313" key="1">
    <source>
        <dbReference type="EMBL" id="OGK64865.1"/>
    </source>
</evidence>
<evidence type="ECO:0008006" key="3">
    <source>
        <dbReference type="Google" id="ProtNLM"/>
    </source>
</evidence>
<dbReference type="InterPro" id="IPR002591">
    <property type="entry name" value="Phosphodiest/P_Trfase"/>
</dbReference>
<protein>
    <recommendedName>
        <fullName evidence="3">Nucleotide pyrophosphatase</fullName>
    </recommendedName>
</protein>
<dbReference type="Pfam" id="PF01663">
    <property type="entry name" value="Phosphodiest"/>
    <property type="match status" value="1"/>
</dbReference>
<organism evidence="1 2">
    <name type="scientific">Candidatus Roizmanbacteria bacterium RIFOXYA1_FULL_41_12</name>
    <dbReference type="NCBI Taxonomy" id="1802082"/>
    <lineage>
        <taxon>Bacteria</taxon>
        <taxon>Candidatus Roizmaniibacteriota</taxon>
    </lineage>
</organism>
<reference evidence="1 2" key="1">
    <citation type="journal article" date="2016" name="Nat. Commun.">
        <title>Thousands of microbial genomes shed light on interconnected biogeochemical processes in an aquifer system.</title>
        <authorList>
            <person name="Anantharaman K."/>
            <person name="Brown C.T."/>
            <person name="Hug L.A."/>
            <person name="Sharon I."/>
            <person name="Castelle C.J."/>
            <person name="Probst A.J."/>
            <person name="Thomas B.C."/>
            <person name="Singh A."/>
            <person name="Wilkins M.J."/>
            <person name="Karaoz U."/>
            <person name="Brodie E.L."/>
            <person name="Williams K.H."/>
            <person name="Hubbard S.S."/>
            <person name="Banfield J.F."/>
        </authorList>
    </citation>
    <scope>NUCLEOTIDE SEQUENCE [LARGE SCALE GENOMIC DNA]</scope>
</reference>
<comment type="caution">
    <text evidence="1">The sequence shown here is derived from an EMBL/GenBank/DDBJ whole genome shotgun (WGS) entry which is preliminary data.</text>
</comment>
<gene>
    <name evidence="1" type="ORF">A2209_04150</name>
</gene>
<evidence type="ECO:0000313" key="2">
    <source>
        <dbReference type="Proteomes" id="UP000178450"/>
    </source>
</evidence>
<proteinExistence type="predicted"/>
<dbReference type="Gene3D" id="3.40.720.10">
    <property type="entry name" value="Alkaline Phosphatase, subunit A"/>
    <property type="match status" value="1"/>
</dbReference>